<dbReference type="PROSITE" id="PS01196">
    <property type="entry name" value="PEPT_TRNA_HYDROL_2"/>
    <property type="match status" value="1"/>
</dbReference>
<evidence type="ECO:0000313" key="7">
    <source>
        <dbReference type="Proteomes" id="UP000788993"/>
    </source>
</evidence>
<dbReference type="NCBIfam" id="TIGR00447">
    <property type="entry name" value="pth"/>
    <property type="match status" value="1"/>
</dbReference>
<evidence type="ECO:0000256" key="4">
    <source>
        <dbReference type="ARBA" id="ARBA00022884"/>
    </source>
</evidence>
<keyword evidence="2" id="KW-0820">tRNA-binding</keyword>
<comment type="caution">
    <text evidence="6">The sequence shown here is derived from an EMBL/GenBank/DDBJ whole genome shotgun (WGS) entry which is preliminary data.</text>
</comment>
<keyword evidence="4" id="KW-0694">RNA-binding</keyword>
<dbReference type="PANTHER" id="PTHR17224">
    <property type="entry name" value="PEPTIDYL-TRNA HYDROLASE"/>
    <property type="match status" value="1"/>
</dbReference>
<evidence type="ECO:0000256" key="2">
    <source>
        <dbReference type="ARBA" id="ARBA00022555"/>
    </source>
</evidence>
<evidence type="ECO:0000313" key="6">
    <source>
        <dbReference type="EMBL" id="KAH3677867.1"/>
    </source>
</evidence>
<sequence>MLSFLHFARKASSLTRIAAPNDKPVLILLASIGNPETQYHGTRHSVGHLILKKLCESQGFSQIKQINGFKFRCNTNKPDVLLYETPGFMNLSGKNLAKPWKALMAQPQWNPVLVVLHDELDLDLGKVRVRKQNSSARGHNGLKSIQQHIGKGYNAIQIGIGRDSQREKDPDAVSRYVLSKFSAQEAEQLHQQVVPQVAAIIEEMRQHKHIFETL</sequence>
<evidence type="ECO:0000256" key="3">
    <source>
        <dbReference type="ARBA" id="ARBA00022801"/>
    </source>
</evidence>
<proteinExistence type="inferred from homology"/>
<dbReference type="InterPro" id="IPR001328">
    <property type="entry name" value="Pept_tRNA_hydro"/>
</dbReference>
<reference evidence="6" key="2">
    <citation type="submission" date="2021-01" db="EMBL/GenBank/DDBJ databases">
        <authorList>
            <person name="Schikora-Tamarit M.A."/>
        </authorList>
    </citation>
    <scope>NUCLEOTIDE SEQUENCE</scope>
    <source>
        <strain evidence="6">NCAIM Y.01608</strain>
    </source>
</reference>
<evidence type="ECO:0000256" key="1">
    <source>
        <dbReference type="ARBA" id="ARBA00013260"/>
    </source>
</evidence>
<dbReference type="GO" id="GO:0004045">
    <property type="term" value="F:peptidyl-tRNA hydrolase activity"/>
    <property type="evidence" value="ECO:0007669"/>
    <property type="project" value="UniProtKB-EC"/>
</dbReference>
<organism evidence="6 7">
    <name type="scientific">Ogataea polymorpha</name>
    <dbReference type="NCBI Taxonomy" id="460523"/>
    <lineage>
        <taxon>Eukaryota</taxon>
        <taxon>Fungi</taxon>
        <taxon>Dikarya</taxon>
        <taxon>Ascomycota</taxon>
        <taxon>Saccharomycotina</taxon>
        <taxon>Pichiomycetes</taxon>
        <taxon>Pichiales</taxon>
        <taxon>Pichiaceae</taxon>
        <taxon>Ogataea</taxon>
    </lineage>
</organism>
<dbReference type="SUPFAM" id="SSF53178">
    <property type="entry name" value="Peptidyl-tRNA hydrolase-like"/>
    <property type="match status" value="1"/>
</dbReference>
<protein>
    <recommendedName>
        <fullName evidence="1">peptidyl-tRNA hydrolase</fullName>
        <ecNumber evidence="1">3.1.1.29</ecNumber>
    </recommendedName>
</protein>
<evidence type="ECO:0000256" key="5">
    <source>
        <dbReference type="ARBA" id="ARBA00038063"/>
    </source>
</evidence>
<dbReference type="EC" id="3.1.1.29" evidence="1"/>
<comment type="similarity">
    <text evidence="5">Belongs to the PTH family.</text>
</comment>
<dbReference type="InterPro" id="IPR018171">
    <property type="entry name" value="Pept_tRNA_hydro_CS"/>
</dbReference>
<accession>A0A9P8PT46</accession>
<dbReference type="AlphaFoldDB" id="A0A9P8PT46"/>
<dbReference type="EMBL" id="JAEUBD010000095">
    <property type="protein sequence ID" value="KAH3677867.1"/>
    <property type="molecule type" value="Genomic_DNA"/>
</dbReference>
<gene>
    <name evidence="6" type="ORF">OGATHE_000521</name>
</gene>
<dbReference type="Gene3D" id="3.40.50.1470">
    <property type="entry name" value="Peptidyl-tRNA hydrolase"/>
    <property type="match status" value="1"/>
</dbReference>
<reference evidence="6" key="1">
    <citation type="journal article" date="2021" name="Open Biol.">
        <title>Shared evolutionary footprints suggest mitochondrial oxidative damage underlies multiple complex I losses in fungi.</title>
        <authorList>
            <person name="Schikora-Tamarit M.A."/>
            <person name="Marcet-Houben M."/>
            <person name="Nosek J."/>
            <person name="Gabaldon T."/>
        </authorList>
    </citation>
    <scope>NUCLEOTIDE SEQUENCE</scope>
    <source>
        <strain evidence="6">NCAIM Y.01608</strain>
    </source>
</reference>
<keyword evidence="7" id="KW-1185">Reference proteome</keyword>
<dbReference type="PANTHER" id="PTHR17224:SF1">
    <property type="entry name" value="PEPTIDYL-TRNA HYDROLASE"/>
    <property type="match status" value="1"/>
</dbReference>
<dbReference type="CDD" id="cd00462">
    <property type="entry name" value="PTH"/>
    <property type="match status" value="1"/>
</dbReference>
<dbReference type="Pfam" id="PF01195">
    <property type="entry name" value="Pept_tRNA_hydro"/>
    <property type="match status" value="1"/>
</dbReference>
<name>A0A9P8PT46_9ASCO</name>
<dbReference type="Proteomes" id="UP000788993">
    <property type="component" value="Unassembled WGS sequence"/>
</dbReference>
<keyword evidence="3" id="KW-0378">Hydrolase</keyword>
<dbReference type="GO" id="GO:0000049">
    <property type="term" value="F:tRNA binding"/>
    <property type="evidence" value="ECO:0007669"/>
    <property type="project" value="UniProtKB-KW"/>
</dbReference>
<dbReference type="InterPro" id="IPR036416">
    <property type="entry name" value="Pept_tRNA_hydro_sf"/>
</dbReference>